<dbReference type="GO" id="GO:0005507">
    <property type="term" value="F:copper ion binding"/>
    <property type="evidence" value="ECO:0007669"/>
    <property type="project" value="InterPro"/>
</dbReference>
<dbReference type="AlphaFoldDB" id="A0A4R5W2W6"/>
<dbReference type="Proteomes" id="UP000294829">
    <property type="component" value="Unassembled WGS sequence"/>
</dbReference>
<dbReference type="InterPro" id="IPR001424">
    <property type="entry name" value="SOD_Cu_Zn_dom"/>
</dbReference>
<dbReference type="SUPFAM" id="SSF49329">
    <property type="entry name" value="Cu,Zn superoxide dismutase-like"/>
    <property type="match status" value="1"/>
</dbReference>
<dbReference type="EMBL" id="SMYL01000002">
    <property type="protein sequence ID" value="TDK67000.1"/>
    <property type="molecule type" value="Genomic_DNA"/>
</dbReference>
<protein>
    <recommendedName>
        <fullName evidence="2">Superoxide dismutase [Cu-Zn]</fullName>
        <ecNumber evidence="2">1.15.1.1</ecNumber>
    </recommendedName>
</protein>
<evidence type="ECO:0000313" key="6">
    <source>
        <dbReference type="Proteomes" id="UP000294829"/>
    </source>
</evidence>
<feature type="chain" id="PRO_5020449754" description="Superoxide dismutase [Cu-Zn]" evidence="3">
    <location>
        <begin position="27"/>
        <end position="178"/>
    </location>
</feature>
<dbReference type="RefSeq" id="WP_133325811.1">
    <property type="nucleotide sequence ID" value="NZ_SMYL01000002.1"/>
</dbReference>
<dbReference type="CDD" id="cd00305">
    <property type="entry name" value="Cu-Zn_Superoxide_Dismutase"/>
    <property type="match status" value="1"/>
</dbReference>
<dbReference type="InterPro" id="IPR024134">
    <property type="entry name" value="SOD_Cu/Zn_/chaperone"/>
</dbReference>
<feature type="signal peptide" evidence="3">
    <location>
        <begin position="1"/>
        <end position="26"/>
    </location>
</feature>
<evidence type="ECO:0000256" key="2">
    <source>
        <dbReference type="RuleBase" id="RU000393"/>
    </source>
</evidence>
<evidence type="ECO:0000313" key="5">
    <source>
        <dbReference type="EMBL" id="TDK67000.1"/>
    </source>
</evidence>
<evidence type="ECO:0000256" key="3">
    <source>
        <dbReference type="SAM" id="SignalP"/>
    </source>
</evidence>
<dbReference type="PROSITE" id="PS00332">
    <property type="entry name" value="SOD_CU_ZN_2"/>
    <property type="match status" value="1"/>
</dbReference>
<accession>A0A4R5W2W6</accession>
<dbReference type="InterPro" id="IPR018152">
    <property type="entry name" value="SOD_Cu/Zn_BS"/>
</dbReference>
<dbReference type="EC" id="1.15.1.1" evidence="2"/>
<comment type="function">
    <text evidence="2">Destroys radicals which are normally produced within the cells and which are toxic to biological systems.</text>
</comment>
<dbReference type="GO" id="GO:0004784">
    <property type="term" value="F:superoxide dismutase activity"/>
    <property type="evidence" value="ECO:0007669"/>
    <property type="project" value="UniProtKB-EC"/>
</dbReference>
<dbReference type="PANTHER" id="PTHR10003">
    <property type="entry name" value="SUPEROXIDE DISMUTASE CU-ZN -RELATED"/>
    <property type="match status" value="1"/>
</dbReference>
<name>A0A4R5W2W6_9BURK</name>
<evidence type="ECO:0000256" key="1">
    <source>
        <dbReference type="ARBA" id="ARBA00010457"/>
    </source>
</evidence>
<sequence length="178" mass="17917">MILTSYKLSALLIAAFAALTVSASFAAEVTVNELDASGKSVAIGTVSFTTTPYGVLVTPNLTGLPPGMHGFHLHEKPNCGNTTVDGVVTLAGAAGGHWDPEHSGKHEGPYGAGHLGDLPGLYVAADGTATTPVLAPRIKDANQLHGIALMVHAGGDNHSDHPAKLGGGGARIACAVIN</sequence>
<keyword evidence="6" id="KW-1185">Reference proteome</keyword>
<comment type="caution">
    <text evidence="5">The sequence shown here is derived from an EMBL/GenBank/DDBJ whole genome shotgun (WGS) entry which is preliminary data.</text>
</comment>
<keyword evidence="2" id="KW-0479">Metal-binding</keyword>
<comment type="catalytic activity">
    <reaction evidence="2">
        <text>2 superoxide + 2 H(+) = H2O2 + O2</text>
        <dbReference type="Rhea" id="RHEA:20696"/>
        <dbReference type="ChEBI" id="CHEBI:15378"/>
        <dbReference type="ChEBI" id="CHEBI:15379"/>
        <dbReference type="ChEBI" id="CHEBI:16240"/>
        <dbReference type="ChEBI" id="CHEBI:18421"/>
        <dbReference type="EC" id="1.15.1.1"/>
    </reaction>
</comment>
<keyword evidence="2" id="KW-0862">Zinc</keyword>
<dbReference type="OrthoDB" id="5431326at2"/>
<organism evidence="5 6">
    <name type="scientific">Sapientia aquatica</name>
    <dbReference type="NCBI Taxonomy" id="1549640"/>
    <lineage>
        <taxon>Bacteria</taxon>
        <taxon>Pseudomonadati</taxon>
        <taxon>Pseudomonadota</taxon>
        <taxon>Betaproteobacteria</taxon>
        <taxon>Burkholderiales</taxon>
        <taxon>Oxalobacteraceae</taxon>
        <taxon>Sapientia</taxon>
    </lineage>
</organism>
<reference evidence="5 6" key="1">
    <citation type="submission" date="2019-03" db="EMBL/GenBank/DDBJ databases">
        <title>Sapientia aquatica gen. nov., sp. nov., isolated from a crater lake.</title>
        <authorList>
            <person name="Felfoldi T."/>
            <person name="Szabo A."/>
            <person name="Toth E."/>
            <person name="Schumann P."/>
            <person name="Keki Z."/>
            <person name="Marialigeti K."/>
            <person name="Mathe I."/>
        </authorList>
    </citation>
    <scope>NUCLEOTIDE SEQUENCE [LARGE SCALE GENOMIC DNA]</scope>
    <source>
        <strain evidence="5 6">SA-152</strain>
    </source>
</reference>
<dbReference type="NCBIfam" id="NF007628">
    <property type="entry name" value="PRK10290.1"/>
    <property type="match status" value="1"/>
</dbReference>
<dbReference type="Gene3D" id="2.60.40.200">
    <property type="entry name" value="Superoxide dismutase, copper/zinc binding domain"/>
    <property type="match status" value="1"/>
</dbReference>
<keyword evidence="2" id="KW-0186">Copper</keyword>
<comment type="cofactor">
    <cofactor evidence="2">
        <name>Zn(2+)</name>
        <dbReference type="ChEBI" id="CHEBI:29105"/>
    </cofactor>
    <text evidence="2">Binds 1 zinc ion per subunit.</text>
</comment>
<feature type="domain" description="Superoxide dismutase copper/zinc binding" evidence="4">
    <location>
        <begin position="44"/>
        <end position="177"/>
    </location>
</feature>
<dbReference type="InterPro" id="IPR036423">
    <property type="entry name" value="SOD-like_Cu/Zn_dom_sf"/>
</dbReference>
<dbReference type="Pfam" id="PF00080">
    <property type="entry name" value="Sod_Cu"/>
    <property type="match status" value="1"/>
</dbReference>
<proteinExistence type="inferred from homology"/>
<comment type="cofactor">
    <cofactor evidence="2">
        <name>Cu cation</name>
        <dbReference type="ChEBI" id="CHEBI:23378"/>
    </cofactor>
    <text evidence="2">Binds 1 copper ion per subunit.</text>
</comment>
<gene>
    <name evidence="5" type="ORF">E2I14_04265</name>
</gene>
<keyword evidence="2" id="KW-0560">Oxidoreductase</keyword>
<comment type="similarity">
    <text evidence="1 2">Belongs to the Cu-Zn superoxide dismutase family.</text>
</comment>
<keyword evidence="3" id="KW-0732">Signal</keyword>
<evidence type="ECO:0000259" key="4">
    <source>
        <dbReference type="Pfam" id="PF00080"/>
    </source>
</evidence>